<dbReference type="Pfam" id="PF08245">
    <property type="entry name" value="Mur_ligase_M"/>
    <property type="match status" value="1"/>
</dbReference>
<evidence type="ECO:0000256" key="3">
    <source>
        <dbReference type="ARBA" id="ARBA00022960"/>
    </source>
</evidence>
<dbReference type="NCBIfam" id="TIGR01085">
    <property type="entry name" value="murE"/>
    <property type="match status" value="1"/>
</dbReference>
<feature type="binding site" evidence="7">
    <location>
        <position position="466"/>
    </location>
    <ligand>
        <name>meso-2,6-diaminopimelate</name>
        <dbReference type="ChEBI" id="CHEBI:57791"/>
    </ligand>
</feature>
<reference evidence="12" key="1">
    <citation type="submission" date="2022-09" db="EMBL/GenBank/DDBJ databases">
        <title>Intensive care unit water sources are persistently colonized with multi-drug resistant bacteria and are the site of extensive horizontal gene transfer of antibiotic resistance genes.</title>
        <authorList>
            <person name="Diorio-Toth L."/>
        </authorList>
    </citation>
    <scope>NUCLEOTIDE SEQUENCE</scope>
    <source>
        <strain evidence="12">GD03832</strain>
    </source>
</reference>
<dbReference type="Gene3D" id="3.40.1390.10">
    <property type="entry name" value="MurE/MurF, N-terminal domain"/>
    <property type="match status" value="1"/>
</dbReference>
<comment type="function">
    <text evidence="7">Catalyzes the addition of meso-diaminopimelic acid to the nucleotide precursor UDP-N-acetylmuramoyl-L-alanyl-D-glutamate (UMAG) in the biosynthesis of bacterial cell-wall peptidoglycan.</text>
</comment>
<evidence type="ECO:0000256" key="5">
    <source>
        <dbReference type="ARBA" id="ARBA00023306"/>
    </source>
</evidence>
<dbReference type="Gene3D" id="3.40.1190.10">
    <property type="entry name" value="Mur-like, catalytic domain"/>
    <property type="match status" value="1"/>
</dbReference>
<accession>A0A0K6HK74</accession>
<evidence type="ECO:0000313" key="12">
    <source>
        <dbReference type="EMBL" id="MDH1333360.1"/>
    </source>
</evidence>
<dbReference type="InterPro" id="IPR035911">
    <property type="entry name" value="MurE/MurF_N"/>
</dbReference>
<dbReference type="AlphaFoldDB" id="A0A096FML2"/>
<dbReference type="GO" id="GO:0008360">
    <property type="term" value="P:regulation of cell shape"/>
    <property type="evidence" value="ECO:0007669"/>
    <property type="project" value="UniProtKB-KW"/>
</dbReference>
<dbReference type="Pfam" id="PF02875">
    <property type="entry name" value="Mur_ligase_C"/>
    <property type="match status" value="1"/>
</dbReference>
<comment type="cofactor">
    <cofactor evidence="7">
        <name>Mg(2+)</name>
        <dbReference type="ChEBI" id="CHEBI:18420"/>
    </cofactor>
</comment>
<comment type="caution">
    <text evidence="7">Lacks conserved residue(s) required for the propagation of feature annotation.</text>
</comment>
<name>A0A096FML2_9BURK</name>
<comment type="caution">
    <text evidence="12">The sequence shown here is derived from an EMBL/GenBank/DDBJ whole genome shotgun (WGS) entry which is preliminary data.</text>
</comment>
<dbReference type="SUPFAM" id="SSF63418">
    <property type="entry name" value="MurE/MurF N-terminal domain"/>
    <property type="match status" value="1"/>
</dbReference>
<evidence type="ECO:0000256" key="8">
    <source>
        <dbReference type="RuleBase" id="RU004135"/>
    </source>
</evidence>
<dbReference type="InterPro" id="IPR004101">
    <property type="entry name" value="Mur_ligase_C"/>
</dbReference>
<feature type="binding site" evidence="7">
    <location>
        <position position="30"/>
    </location>
    <ligand>
        <name>UDP-N-acetyl-alpha-D-muramoyl-L-alanyl-D-glutamate</name>
        <dbReference type="ChEBI" id="CHEBI:83900"/>
    </ligand>
</feature>
<dbReference type="RefSeq" id="WP_034354343.1">
    <property type="nucleotide sequence ID" value="NZ_AWOS01000033.1"/>
</dbReference>
<dbReference type="EMBL" id="JAOCEK010000002">
    <property type="protein sequence ID" value="MDH1333360.1"/>
    <property type="molecule type" value="Genomic_DNA"/>
</dbReference>
<keyword evidence="7" id="KW-0547">Nucleotide-binding</keyword>
<feature type="domain" description="Mur ligase C-terminal" evidence="10">
    <location>
        <begin position="339"/>
        <end position="468"/>
    </location>
</feature>
<dbReference type="Proteomes" id="UP001161065">
    <property type="component" value="Unassembled WGS sequence"/>
</dbReference>
<feature type="domain" description="Mur ligase central" evidence="11">
    <location>
        <begin position="111"/>
        <end position="316"/>
    </location>
</feature>
<dbReference type="GO" id="GO:0008765">
    <property type="term" value="F:UDP-N-acetylmuramoylalanyl-D-glutamate-2,6-diaminopimelate ligase activity"/>
    <property type="evidence" value="ECO:0007669"/>
    <property type="project" value="UniProtKB-UniRule"/>
</dbReference>
<keyword evidence="5 7" id="KW-0131">Cell cycle</keyword>
<organism evidence="12 13">
    <name type="scientific">Comamonas thiooxydans</name>
    <dbReference type="NCBI Taxonomy" id="363952"/>
    <lineage>
        <taxon>Bacteria</taxon>
        <taxon>Pseudomonadati</taxon>
        <taxon>Pseudomonadota</taxon>
        <taxon>Betaproteobacteria</taxon>
        <taxon>Burkholderiales</taxon>
        <taxon>Comamonadaceae</taxon>
        <taxon>Comamonas</taxon>
    </lineage>
</organism>
<dbReference type="GO" id="GO:0009252">
    <property type="term" value="P:peptidoglycan biosynthetic process"/>
    <property type="evidence" value="ECO:0007669"/>
    <property type="project" value="UniProtKB-UniRule"/>
</dbReference>
<dbReference type="Gene3D" id="3.90.190.20">
    <property type="entry name" value="Mur ligase, C-terminal domain"/>
    <property type="match status" value="1"/>
</dbReference>
<dbReference type="HAMAP" id="MF_00208">
    <property type="entry name" value="MurE"/>
    <property type="match status" value="1"/>
</dbReference>
<feature type="binding site" evidence="7">
    <location>
        <position position="391"/>
    </location>
    <ligand>
        <name>meso-2,6-diaminopimelate</name>
        <dbReference type="ChEBI" id="CHEBI:57791"/>
    </ligand>
</feature>
<dbReference type="InterPro" id="IPR036615">
    <property type="entry name" value="Mur_ligase_C_dom_sf"/>
</dbReference>
<comment type="similarity">
    <text evidence="1 7">Belongs to the MurCDEF family. MurE subfamily.</text>
</comment>
<feature type="binding site" evidence="7">
    <location>
        <position position="186"/>
    </location>
    <ligand>
        <name>UDP-N-acetyl-alpha-D-muramoyl-L-alanyl-D-glutamate</name>
        <dbReference type="ChEBI" id="CHEBI:83900"/>
    </ligand>
</feature>
<evidence type="ECO:0000259" key="11">
    <source>
        <dbReference type="Pfam" id="PF08245"/>
    </source>
</evidence>
<keyword evidence="3 7" id="KW-0133">Cell shape</keyword>
<dbReference type="SUPFAM" id="SSF53623">
    <property type="entry name" value="MurD-like peptide ligases, catalytic domain"/>
    <property type="match status" value="1"/>
</dbReference>
<feature type="domain" description="Mur ligase N-terminal catalytic" evidence="9">
    <location>
        <begin position="27"/>
        <end position="70"/>
    </location>
</feature>
<dbReference type="PANTHER" id="PTHR23135:SF4">
    <property type="entry name" value="UDP-N-ACETYLMURAMOYL-L-ALANYL-D-GLUTAMATE--2,6-DIAMINOPIMELATE LIGASE MURE HOMOLOG, CHLOROPLASTIC"/>
    <property type="match status" value="1"/>
</dbReference>
<dbReference type="InterPro" id="IPR005761">
    <property type="entry name" value="UDP-N-AcMur-Glu-dNH2Pim_ligase"/>
</dbReference>
<dbReference type="InterPro" id="IPR036565">
    <property type="entry name" value="Mur-like_cat_sf"/>
</dbReference>
<dbReference type="GO" id="GO:0051301">
    <property type="term" value="P:cell division"/>
    <property type="evidence" value="ECO:0007669"/>
    <property type="project" value="UniProtKB-KW"/>
</dbReference>
<keyword evidence="7" id="KW-0067">ATP-binding</keyword>
<feature type="binding site" evidence="7">
    <location>
        <begin position="415"/>
        <end position="418"/>
    </location>
    <ligand>
        <name>meso-2,6-diaminopimelate</name>
        <dbReference type="ChEBI" id="CHEBI:57791"/>
    </ligand>
</feature>
<dbReference type="InterPro" id="IPR013221">
    <property type="entry name" value="Mur_ligase_cen"/>
</dbReference>
<evidence type="ECO:0000256" key="6">
    <source>
        <dbReference type="ARBA" id="ARBA00023316"/>
    </source>
</evidence>
<comment type="pathway">
    <text evidence="7 8">Cell wall biogenesis; peptidoglycan biosynthesis.</text>
</comment>
<evidence type="ECO:0000256" key="2">
    <source>
        <dbReference type="ARBA" id="ARBA00022618"/>
    </source>
</evidence>
<comment type="subcellular location">
    <subcellularLocation>
        <location evidence="7 8">Cytoplasm</location>
    </subcellularLocation>
</comment>
<dbReference type="GO" id="GO:0071555">
    <property type="term" value="P:cell wall organization"/>
    <property type="evidence" value="ECO:0007669"/>
    <property type="project" value="UniProtKB-KW"/>
</dbReference>
<dbReference type="GO" id="GO:0000287">
    <property type="term" value="F:magnesium ion binding"/>
    <property type="evidence" value="ECO:0007669"/>
    <property type="project" value="UniProtKB-UniRule"/>
</dbReference>
<dbReference type="GO" id="GO:0005524">
    <property type="term" value="F:ATP binding"/>
    <property type="evidence" value="ECO:0007669"/>
    <property type="project" value="UniProtKB-UniRule"/>
</dbReference>
<dbReference type="NCBIfam" id="NF001126">
    <property type="entry name" value="PRK00139.1-4"/>
    <property type="match status" value="1"/>
</dbReference>
<feature type="short sequence motif" description="Meso-diaminopimelate recognition motif" evidence="7">
    <location>
        <begin position="415"/>
        <end position="418"/>
    </location>
</feature>
<evidence type="ECO:0000259" key="9">
    <source>
        <dbReference type="Pfam" id="PF01225"/>
    </source>
</evidence>
<keyword evidence="7" id="KW-0963">Cytoplasm</keyword>
<feature type="binding site" evidence="7">
    <location>
        <begin position="159"/>
        <end position="160"/>
    </location>
    <ligand>
        <name>UDP-N-acetyl-alpha-D-muramoyl-L-alanyl-D-glutamate</name>
        <dbReference type="ChEBI" id="CHEBI:83900"/>
    </ligand>
</feature>
<feature type="binding site" evidence="7">
    <location>
        <position position="194"/>
    </location>
    <ligand>
        <name>UDP-N-acetyl-alpha-D-muramoyl-L-alanyl-D-glutamate</name>
        <dbReference type="ChEBI" id="CHEBI:83900"/>
    </ligand>
</feature>
<evidence type="ECO:0000256" key="4">
    <source>
        <dbReference type="ARBA" id="ARBA00022984"/>
    </source>
</evidence>
<keyword evidence="2 7" id="KW-0132">Cell division</keyword>
<dbReference type="Pfam" id="PF01225">
    <property type="entry name" value="Mur_ligase"/>
    <property type="match status" value="1"/>
</dbReference>
<evidence type="ECO:0000256" key="1">
    <source>
        <dbReference type="ARBA" id="ARBA00005898"/>
    </source>
</evidence>
<dbReference type="OrthoDB" id="9800958at2"/>
<proteinExistence type="inferred from homology"/>
<dbReference type="SUPFAM" id="SSF53244">
    <property type="entry name" value="MurD-like peptide ligases, peptide-binding domain"/>
    <property type="match status" value="1"/>
</dbReference>
<protein>
    <recommendedName>
        <fullName evidence="7">UDP-N-acetylmuramoyl-L-alanyl-D-glutamate--2,6-diaminopimelate ligase</fullName>
        <ecNumber evidence="7">6.3.2.13</ecNumber>
    </recommendedName>
    <alternativeName>
        <fullName evidence="7">Meso-A2pm-adding enzyme</fullName>
    </alternativeName>
    <alternativeName>
        <fullName evidence="7">Meso-diaminopimelate-adding enzyme</fullName>
    </alternativeName>
    <alternativeName>
        <fullName evidence="7">UDP-MurNAc-L-Ala-D-Glu:meso-diaminopimelate ligase</fullName>
    </alternativeName>
    <alternativeName>
        <fullName evidence="7">UDP-MurNAc-tripeptide synthetase</fullName>
    </alternativeName>
    <alternativeName>
        <fullName evidence="7">UDP-N-acetylmuramyl-tripeptide synthetase</fullName>
    </alternativeName>
</protein>
<evidence type="ECO:0000256" key="7">
    <source>
        <dbReference type="HAMAP-Rule" id="MF_00208"/>
    </source>
</evidence>
<gene>
    <name evidence="7" type="primary">murE</name>
    <name evidence="12" type="ORF">N5D63_04265</name>
</gene>
<accession>A0A096FML2</accession>
<feature type="binding site" evidence="7">
    <location>
        <position position="470"/>
    </location>
    <ligand>
        <name>meso-2,6-diaminopimelate</name>
        <dbReference type="ChEBI" id="CHEBI:57791"/>
    </ligand>
</feature>
<dbReference type="InterPro" id="IPR000713">
    <property type="entry name" value="Mur_ligase_N"/>
</dbReference>
<keyword evidence="6 7" id="KW-0961">Cell wall biogenesis/degradation</keyword>
<sequence length="501" mass="53145">MSTPIQILNNAAEAVAWLRSRVQGDLQTDSRKVKAGDAFVAWPGAATDGRAYVGKALEQGAAAVLVEADGLQAFDLSGDSIAALKGLKAATGLIADQWFAHPSGELDVLAVTGTNGKTTTAWWLAHALSKVTLNTRTGCALVGTLGVGVPPALESTGMTTPDPVLLQRAFRSYADQGLAACAIEASSIGIVEHRLDGSKIRVALFTNFTQDHLDYHGSMDAYWQAKAQLFDWPGLPAAVVNIDDAHGARLWARLQGRAMDVWSVSIQGPARLQAKDIGLGDEGLSFTVLEAGHSLRMNTRLVGQYNVSNLLGVLATLRCLGLTLEQAVQACADLEPVPGRMQQIVKPGQPLVAVDYAHTPDALEKALRALQPAARQRQGKLWCVFGCGGDRDNSKRPLMGQAAQAHADGVFVTSDNPRSEVPESIIDQILAGMQAGQALHVQADRAAAIAQAIARADARDVVLIAGKGHEDYQETKGVRHPFSDMAEAQKALAAREGKIRS</sequence>
<dbReference type="EC" id="6.3.2.13" evidence="7"/>
<feature type="binding site" evidence="7">
    <location>
        <begin position="113"/>
        <end position="119"/>
    </location>
    <ligand>
        <name>ATP</name>
        <dbReference type="ChEBI" id="CHEBI:30616"/>
    </ligand>
</feature>
<comment type="PTM">
    <text evidence="7">Carboxylation is probably crucial for Mg(2+) binding and, consequently, for the gamma-phosphate positioning of ATP.</text>
</comment>
<dbReference type="PANTHER" id="PTHR23135">
    <property type="entry name" value="MUR LIGASE FAMILY MEMBER"/>
    <property type="match status" value="1"/>
</dbReference>
<comment type="catalytic activity">
    <reaction evidence="7">
        <text>UDP-N-acetyl-alpha-D-muramoyl-L-alanyl-D-glutamate + meso-2,6-diaminopimelate + ATP = UDP-N-acetyl-alpha-D-muramoyl-L-alanyl-gamma-D-glutamyl-meso-2,6-diaminopimelate + ADP + phosphate + H(+)</text>
        <dbReference type="Rhea" id="RHEA:23676"/>
        <dbReference type="ChEBI" id="CHEBI:15378"/>
        <dbReference type="ChEBI" id="CHEBI:30616"/>
        <dbReference type="ChEBI" id="CHEBI:43474"/>
        <dbReference type="ChEBI" id="CHEBI:57791"/>
        <dbReference type="ChEBI" id="CHEBI:83900"/>
        <dbReference type="ChEBI" id="CHEBI:83905"/>
        <dbReference type="ChEBI" id="CHEBI:456216"/>
        <dbReference type="EC" id="6.3.2.13"/>
    </reaction>
</comment>
<feature type="modified residue" description="N6-carboxylysine" evidence="7">
    <location>
        <position position="226"/>
    </location>
</feature>
<keyword evidence="4 7" id="KW-0573">Peptidoglycan synthesis</keyword>
<dbReference type="GO" id="GO:0005737">
    <property type="term" value="C:cytoplasm"/>
    <property type="evidence" value="ECO:0007669"/>
    <property type="project" value="UniProtKB-SubCell"/>
</dbReference>
<keyword evidence="7" id="KW-0460">Magnesium</keyword>
<evidence type="ECO:0000259" key="10">
    <source>
        <dbReference type="Pfam" id="PF02875"/>
    </source>
</evidence>
<keyword evidence="7 12" id="KW-0436">Ligase</keyword>
<evidence type="ECO:0000313" key="13">
    <source>
        <dbReference type="Proteomes" id="UP001161065"/>
    </source>
</evidence>